<dbReference type="EMBL" id="JABTTQ020000006">
    <property type="protein sequence ID" value="KAK6153982.1"/>
    <property type="molecule type" value="Genomic_DNA"/>
</dbReference>
<dbReference type="SMART" id="SM00384">
    <property type="entry name" value="AT_hook"/>
    <property type="match status" value="7"/>
</dbReference>
<reference evidence="6 7" key="1">
    <citation type="journal article" date="2021" name="Comput. Struct. Biotechnol. J.">
        <title>De novo genome assembly of the potent medicinal plant Rehmannia glutinosa using nanopore technology.</title>
        <authorList>
            <person name="Ma L."/>
            <person name="Dong C."/>
            <person name="Song C."/>
            <person name="Wang X."/>
            <person name="Zheng X."/>
            <person name="Niu Y."/>
            <person name="Chen S."/>
            <person name="Feng W."/>
        </authorList>
    </citation>
    <scope>NUCLEOTIDE SEQUENCE [LARGE SCALE GENOMIC DNA]</scope>
    <source>
        <strain evidence="6">DH-2019</strain>
    </source>
</reference>
<dbReference type="CDD" id="cd00073">
    <property type="entry name" value="H15"/>
    <property type="match status" value="1"/>
</dbReference>
<dbReference type="PROSITE" id="PS51504">
    <property type="entry name" value="H15"/>
    <property type="match status" value="1"/>
</dbReference>
<keyword evidence="7" id="KW-1185">Reference proteome</keyword>
<evidence type="ECO:0000313" key="7">
    <source>
        <dbReference type="Proteomes" id="UP001318860"/>
    </source>
</evidence>
<feature type="region of interest" description="Disordered" evidence="4">
    <location>
        <begin position="146"/>
        <end position="217"/>
    </location>
</feature>
<gene>
    <name evidence="6" type="ORF">DH2020_013621</name>
</gene>
<keyword evidence="2" id="KW-0238">DNA-binding</keyword>
<dbReference type="SMART" id="SM00526">
    <property type="entry name" value="H15"/>
    <property type="match status" value="1"/>
</dbReference>
<evidence type="ECO:0000256" key="2">
    <source>
        <dbReference type="ARBA" id="ARBA00023125"/>
    </source>
</evidence>
<dbReference type="InterPro" id="IPR005818">
    <property type="entry name" value="Histone_H1/H5_H15"/>
</dbReference>
<dbReference type="InterPro" id="IPR017956">
    <property type="entry name" value="AT_hook_DNA-bd_motif"/>
</dbReference>
<accession>A0ABR0X2S9</accession>
<feature type="compositionally biased region" description="Low complexity" evidence="4">
    <location>
        <begin position="348"/>
        <end position="362"/>
    </location>
</feature>
<comment type="subcellular location">
    <subcellularLocation>
        <location evidence="1">Nucleus</location>
    </subcellularLocation>
</comment>
<name>A0ABR0X2S9_REHGL</name>
<dbReference type="PANTHER" id="PTHR11467">
    <property type="entry name" value="HISTONE H1"/>
    <property type="match status" value="1"/>
</dbReference>
<comment type="caution">
    <text evidence="6">The sequence shown here is derived from an EMBL/GenBank/DDBJ whole genome shotgun (WGS) entry which is preliminary data.</text>
</comment>
<feature type="region of interest" description="Disordered" evidence="4">
    <location>
        <begin position="74"/>
        <end position="102"/>
    </location>
</feature>
<feature type="region of interest" description="Disordered" evidence="4">
    <location>
        <begin position="348"/>
        <end position="368"/>
    </location>
</feature>
<keyword evidence="3" id="KW-0539">Nucleus</keyword>
<evidence type="ECO:0000313" key="6">
    <source>
        <dbReference type="EMBL" id="KAK6153982.1"/>
    </source>
</evidence>
<sequence length="415" mass="42751">MITAAITALNERNGSSKRAIAKYIESNYTGLPPTHSALLTHHLKRLKTNGQLTMVKNSYKLPRSAPAAVNGAANAVFPDPASTGTKRRPGRPPKPKPGAIQVAVPVFPPPINVNAAPEVVPAAEPQTNVAIGTGSVYVAVGPVNGAPAATPTRGRGRPPKKVGVKRGPGRPPKSGGPTGGSVARGRGRPKSVAPAAQKSSGRPRGRPPKPINVVEGLAPGAPVGGVAAAPGGVAPVTGKRRGRPPKAGGVAKKPRNLNAVQPKKARRLSGKPLGRPKKNASVAVNRAPDSQLLVAYLDLKAKLENLQARIKQTADLIKPSLNNEAAINALQELELIAVNVTTPASAQYQPTQAQAPPVQAQAPPSPNSISPKVEKLANLQRVSKTLVLTIGRTSGAAESYIILVDLLSAFAMSSI</sequence>
<feature type="compositionally biased region" description="Basic residues" evidence="4">
    <location>
        <begin position="263"/>
        <end position="278"/>
    </location>
</feature>
<feature type="compositionally biased region" description="Basic residues" evidence="4">
    <location>
        <begin position="85"/>
        <end position="94"/>
    </location>
</feature>
<dbReference type="PANTHER" id="PTHR11467:SF29">
    <property type="entry name" value="OS03G0711600 PROTEIN"/>
    <property type="match status" value="1"/>
</dbReference>
<dbReference type="InterPro" id="IPR036388">
    <property type="entry name" value="WH-like_DNA-bd_sf"/>
</dbReference>
<proteinExistence type="predicted"/>
<dbReference type="PRINTS" id="PR00929">
    <property type="entry name" value="ATHOOK"/>
</dbReference>
<dbReference type="InterPro" id="IPR036390">
    <property type="entry name" value="WH_DNA-bd_sf"/>
</dbReference>
<dbReference type="SUPFAM" id="SSF46785">
    <property type="entry name" value="Winged helix' DNA-binding domain"/>
    <property type="match status" value="1"/>
</dbReference>
<dbReference type="Pfam" id="PF00538">
    <property type="entry name" value="Linker_histone"/>
    <property type="match status" value="1"/>
</dbReference>
<evidence type="ECO:0000259" key="5">
    <source>
        <dbReference type="PROSITE" id="PS51504"/>
    </source>
</evidence>
<feature type="compositionally biased region" description="Basic residues" evidence="4">
    <location>
        <begin position="154"/>
        <end position="168"/>
    </location>
</feature>
<dbReference type="Proteomes" id="UP001318860">
    <property type="component" value="Unassembled WGS sequence"/>
</dbReference>
<dbReference type="Gene3D" id="1.10.10.10">
    <property type="entry name" value="Winged helix-like DNA-binding domain superfamily/Winged helix DNA-binding domain"/>
    <property type="match status" value="1"/>
</dbReference>
<evidence type="ECO:0000256" key="1">
    <source>
        <dbReference type="ARBA" id="ARBA00004123"/>
    </source>
</evidence>
<evidence type="ECO:0000256" key="3">
    <source>
        <dbReference type="ARBA" id="ARBA00023242"/>
    </source>
</evidence>
<feature type="domain" description="H15" evidence="5">
    <location>
        <begin position="1"/>
        <end position="63"/>
    </location>
</feature>
<evidence type="ECO:0000256" key="4">
    <source>
        <dbReference type="SAM" id="MobiDB-lite"/>
    </source>
</evidence>
<organism evidence="6 7">
    <name type="scientific">Rehmannia glutinosa</name>
    <name type="common">Chinese foxglove</name>
    <dbReference type="NCBI Taxonomy" id="99300"/>
    <lineage>
        <taxon>Eukaryota</taxon>
        <taxon>Viridiplantae</taxon>
        <taxon>Streptophyta</taxon>
        <taxon>Embryophyta</taxon>
        <taxon>Tracheophyta</taxon>
        <taxon>Spermatophyta</taxon>
        <taxon>Magnoliopsida</taxon>
        <taxon>eudicotyledons</taxon>
        <taxon>Gunneridae</taxon>
        <taxon>Pentapetalae</taxon>
        <taxon>asterids</taxon>
        <taxon>lamiids</taxon>
        <taxon>Lamiales</taxon>
        <taxon>Orobanchaceae</taxon>
        <taxon>Rehmannieae</taxon>
        <taxon>Rehmannia</taxon>
    </lineage>
</organism>
<protein>
    <recommendedName>
        <fullName evidence="5">H15 domain-containing protein</fullName>
    </recommendedName>
</protein>
<feature type="region of interest" description="Disordered" evidence="4">
    <location>
        <begin position="232"/>
        <end position="282"/>
    </location>
</feature>